<dbReference type="Pfam" id="PF00561">
    <property type="entry name" value="Abhydrolase_1"/>
    <property type="match status" value="1"/>
</dbReference>
<organism evidence="2 3">
    <name type="scientific">Corynebacterium glaucum</name>
    <dbReference type="NCBI Taxonomy" id="187491"/>
    <lineage>
        <taxon>Bacteria</taxon>
        <taxon>Bacillati</taxon>
        <taxon>Actinomycetota</taxon>
        <taxon>Actinomycetes</taxon>
        <taxon>Mycobacteriales</taxon>
        <taxon>Corynebacteriaceae</taxon>
        <taxon>Corynebacterium</taxon>
    </lineage>
</organism>
<evidence type="ECO:0000313" key="3">
    <source>
        <dbReference type="Proteomes" id="UP000217209"/>
    </source>
</evidence>
<reference evidence="2 3" key="1">
    <citation type="submission" date="2016-12" db="EMBL/GenBank/DDBJ databases">
        <authorList>
            <person name="Song W.-J."/>
            <person name="Kurnit D.M."/>
        </authorList>
    </citation>
    <scope>NUCLEOTIDE SEQUENCE [LARGE SCALE GENOMIC DNA]</scope>
    <source>
        <strain evidence="2 3">DSM 30827</strain>
    </source>
</reference>
<dbReference type="EMBL" id="CP019688">
    <property type="protein sequence ID" value="AQQ16110.1"/>
    <property type="molecule type" value="Genomic_DNA"/>
</dbReference>
<keyword evidence="2" id="KW-0378">Hydrolase</keyword>
<dbReference type="PIRSF" id="PIRSF029171">
    <property type="entry name" value="Esterase_LipA"/>
    <property type="match status" value="1"/>
</dbReference>
<dbReference type="RefSeq" id="WP_095660707.1">
    <property type="nucleotide sequence ID" value="NZ_CP019688.1"/>
</dbReference>
<dbReference type="Gene3D" id="3.40.50.1820">
    <property type="entry name" value="alpha/beta hydrolase"/>
    <property type="match status" value="2"/>
</dbReference>
<evidence type="ECO:0000313" key="2">
    <source>
        <dbReference type="EMBL" id="AQQ16110.1"/>
    </source>
</evidence>
<evidence type="ECO:0000259" key="1">
    <source>
        <dbReference type="Pfam" id="PF00561"/>
    </source>
</evidence>
<gene>
    <name evidence="2" type="ORF">CGLAU_10880</name>
</gene>
<dbReference type="GO" id="GO:0016042">
    <property type="term" value="P:lipid catabolic process"/>
    <property type="evidence" value="ECO:0007669"/>
    <property type="project" value="InterPro"/>
</dbReference>
<keyword evidence="3" id="KW-1185">Reference proteome</keyword>
<dbReference type="OrthoDB" id="9798122at2"/>
<dbReference type="InterPro" id="IPR005152">
    <property type="entry name" value="Lipase_secreted"/>
</dbReference>
<proteinExistence type="predicted"/>
<protein>
    <submittedName>
        <fullName evidence="2">Alpha/beta hydrolase family protein</fullName>
    </submittedName>
</protein>
<name>A0A1Q2HZ96_9CORY</name>
<dbReference type="InterPro" id="IPR000073">
    <property type="entry name" value="AB_hydrolase_1"/>
</dbReference>
<dbReference type="InterPro" id="IPR029058">
    <property type="entry name" value="AB_hydrolase_fold"/>
</dbReference>
<dbReference type="KEGG" id="cgv:CGLAU_10880"/>
<dbReference type="GO" id="GO:0004806">
    <property type="term" value="F:triacylglycerol lipase activity"/>
    <property type="evidence" value="ECO:0007669"/>
    <property type="project" value="InterPro"/>
</dbReference>
<dbReference type="PANTHER" id="PTHR34853:SF1">
    <property type="entry name" value="LIPASE 5"/>
    <property type="match status" value="1"/>
</dbReference>
<dbReference type="PANTHER" id="PTHR34853">
    <property type="match status" value="1"/>
</dbReference>
<accession>A0A1Q2HZ96</accession>
<sequence>MAAEWHELHPGEAPAAPAGAATYRVIYPAPGARSEVTMSGLVTVPESTAATEAGTAVPLLSFAHGTTGISTSSAPSLYKEGDPIGRYIERSTVFLQSWVDAGFTVLQPDYEGLGVEEVGGTYLHRASSAGAINGLVETAKKRFDAQHWVNVGYSQGGYSALAAADNPTEGLMATVAIAPGDTELVNKNLRIMGIGPVDVARMLSGRAVRFFPIVLASAMNAFEDVDGDAFLSDLGRELVAKANTLTLPELEEEVEDISGGDLFFSNADTTVLQARLDEQRLELMHPQGPVLVLVGNQDTTINREHVIGQVNAWEAAGVEVKYVELDGVGHGKSISEAQAPIHEWVAQRDGRAAR</sequence>
<dbReference type="SUPFAM" id="SSF53474">
    <property type="entry name" value="alpha/beta-Hydrolases"/>
    <property type="match status" value="1"/>
</dbReference>
<feature type="domain" description="AB hydrolase-1" evidence="1">
    <location>
        <begin position="100"/>
        <end position="330"/>
    </location>
</feature>
<dbReference type="AlphaFoldDB" id="A0A1Q2HZ96"/>
<dbReference type="Proteomes" id="UP000217209">
    <property type="component" value="Chromosome"/>
</dbReference>